<evidence type="ECO:0000256" key="5">
    <source>
        <dbReference type="ARBA" id="ARBA00022840"/>
    </source>
</evidence>
<dbReference type="EMBL" id="JAPTYD010000011">
    <property type="protein sequence ID" value="MCZ0961989.1"/>
    <property type="molecule type" value="Genomic_DNA"/>
</dbReference>
<evidence type="ECO:0000256" key="4">
    <source>
        <dbReference type="ARBA" id="ARBA00022741"/>
    </source>
</evidence>
<dbReference type="PROSITE" id="PS00211">
    <property type="entry name" value="ABC_TRANSPORTER_1"/>
    <property type="match status" value="1"/>
</dbReference>
<dbReference type="GO" id="GO:0005524">
    <property type="term" value="F:ATP binding"/>
    <property type="evidence" value="ECO:0007669"/>
    <property type="project" value="UniProtKB-KW"/>
</dbReference>
<keyword evidence="5 7" id="KW-0067">ATP-binding</keyword>
<dbReference type="Pfam" id="PF00005">
    <property type="entry name" value="ABC_tran"/>
    <property type="match status" value="1"/>
</dbReference>
<dbReference type="Gene3D" id="3.40.50.300">
    <property type="entry name" value="P-loop containing nucleotide triphosphate hydrolases"/>
    <property type="match status" value="1"/>
</dbReference>
<dbReference type="PANTHER" id="PTHR42711">
    <property type="entry name" value="ABC TRANSPORTER ATP-BINDING PROTEIN"/>
    <property type="match status" value="1"/>
</dbReference>
<dbReference type="PROSITE" id="PS50893">
    <property type="entry name" value="ABC_TRANSPORTER_2"/>
    <property type="match status" value="1"/>
</dbReference>
<reference evidence="7" key="1">
    <citation type="submission" date="2022-12" db="EMBL/GenBank/DDBJ databases">
        <title>Paracoccus sp. EF6 isolated from a lake water.</title>
        <authorList>
            <person name="Liu H."/>
        </authorList>
    </citation>
    <scope>NUCLEOTIDE SEQUENCE</scope>
    <source>
        <strain evidence="7">EF6</strain>
    </source>
</reference>
<keyword evidence="8" id="KW-1185">Reference proteome</keyword>
<dbReference type="PANTHER" id="PTHR42711:SF5">
    <property type="entry name" value="ABC TRANSPORTER ATP-BINDING PROTEIN NATA"/>
    <property type="match status" value="1"/>
</dbReference>
<dbReference type="InterPro" id="IPR022467">
    <property type="entry name" value="ABC_transprt_ATP-bd_su_PQQ"/>
</dbReference>
<accession>A0ABT4J504</accession>
<name>A0ABT4J504_9RHOB</name>
<dbReference type="InterPro" id="IPR050763">
    <property type="entry name" value="ABC_transporter_ATP-binding"/>
</dbReference>
<dbReference type="InterPro" id="IPR003593">
    <property type="entry name" value="AAA+_ATPase"/>
</dbReference>
<dbReference type="Proteomes" id="UP001149822">
    <property type="component" value="Unassembled WGS sequence"/>
</dbReference>
<evidence type="ECO:0000256" key="2">
    <source>
        <dbReference type="ARBA" id="ARBA00022448"/>
    </source>
</evidence>
<evidence type="ECO:0000313" key="8">
    <source>
        <dbReference type="Proteomes" id="UP001149822"/>
    </source>
</evidence>
<comment type="caution">
    <text evidence="7">The sequence shown here is derived from an EMBL/GenBank/DDBJ whole genome shotgun (WGS) entry which is preliminary data.</text>
</comment>
<dbReference type="InterPro" id="IPR017871">
    <property type="entry name" value="ABC_transporter-like_CS"/>
</dbReference>
<comment type="similarity">
    <text evidence="1">Belongs to the ABC transporter superfamily.</text>
</comment>
<keyword evidence="4" id="KW-0547">Nucleotide-binding</keyword>
<dbReference type="RefSeq" id="WP_268942075.1">
    <property type="nucleotide sequence ID" value="NZ_JAPTYD010000011.1"/>
</dbReference>
<keyword evidence="3" id="KW-0536">Nodulation</keyword>
<keyword evidence="2" id="KW-0813">Transport</keyword>
<dbReference type="SUPFAM" id="SSF52540">
    <property type="entry name" value="P-loop containing nucleoside triphosphate hydrolases"/>
    <property type="match status" value="1"/>
</dbReference>
<dbReference type="InterPro" id="IPR027417">
    <property type="entry name" value="P-loop_NTPase"/>
</dbReference>
<dbReference type="InterPro" id="IPR003439">
    <property type="entry name" value="ABC_transporter-like_ATP-bd"/>
</dbReference>
<protein>
    <submittedName>
        <fullName evidence="7">ABC transporter ATP-binding protein</fullName>
    </submittedName>
</protein>
<evidence type="ECO:0000259" key="6">
    <source>
        <dbReference type="PROSITE" id="PS50893"/>
    </source>
</evidence>
<evidence type="ECO:0000256" key="1">
    <source>
        <dbReference type="ARBA" id="ARBA00005417"/>
    </source>
</evidence>
<feature type="domain" description="ABC transporter" evidence="6">
    <location>
        <begin position="18"/>
        <end position="248"/>
    </location>
</feature>
<sequence length="253" mass="26717">MQGPGSGPSSAADRADALRITDLSHRFGSVQALSDVSLSVPRGSFTALLGVNGAGKTTLFSLVTRLYSNVSGRIEVAGHDLRRQPAQAMARLGVVFQSRALDADLTVAQNLAYHAALHGIGHRQARERTRQVLAQVGLDQRAGDRVSALSGGQQRRAEIARALIHRPDLLLLDEATVGLDVKSRAEVLALTRRLIAVEGVSALWATHIMDEIQPDDDLVILHKGRVLSSGKAASIAGPSGLTQTFLSMTGAAA</sequence>
<organism evidence="7 8">
    <name type="scientific">Paracoccus benzoatiresistens</name>
    <dbReference type="NCBI Taxonomy" id="2997341"/>
    <lineage>
        <taxon>Bacteria</taxon>
        <taxon>Pseudomonadati</taxon>
        <taxon>Pseudomonadota</taxon>
        <taxon>Alphaproteobacteria</taxon>
        <taxon>Rhodobacterales</taxon>
        <taxon>Paracoccaceae</taxon>
        <taxon>Paracoccus</taxon>
    </lineage>
</organism>
<evidence type="ECO:0000313" key="7">
    <source>
        <dbReference type="EMBL" id="MCZ0961989.1"/>
    </source>
</evidence>
<dbReference type="NCBIfam" id="TIGR03864">
    <property type="entry name" value="PQQ_ABC_ATP"/>
    <property type="match status" value="1"/>
</dbReference>
<proteinExistence type="inferred from homology"/>
<evidence type="ECO:0000256" key="3">
    <source>
        <dbReference type="ARBA" id="ARBA00022458"/>
    </source>
</evidence>
<gene>
    <name evidence="7" type="ORF">OU682_10210</name>
</gene>
<dbReference type="SMART" id="SM00382">
    <property type="entry name" value="AAA"/>
    <property type="match status" value="1"/>
</dbReference>